<dbReference type="GeneID" id="68871259"/>
<keyword evidence="2" id="KW-0238">DNA-binding</keyword>
<dbReference type="GO" id="GO:0003677">
    <property type="term" value="F:DNA binding"/>
    <property type="evidence" value="ECO:0007669"/>
    <property type="project" value="UniProtKB-KW"/>
</dbReference>
<dbReference type="PANTHER" id="PTHR33164">
    <property type="entry name" value="TRANSCRIPTIONAL REGULATOR, MARR FAMILY"/>
    <property type="match status" value="1"/>
</dbReference>
<keyword evidence="3" id="KW-0804">Transcription</keyword>
<dbReference type="InterPro" id="IPR000835">
    <property type="entry name" value="HTH_MarR-typ"/>
</dbReference>
<keyword evidence="6" id="KW-1185">Reference proteome</keyword>
<evidence type="ECO:0000313" key="6">
    <source>
        <dbReference type="Proteomes" id="UP000027746"/>
    </source>
</evidence>
<dbReference type="PROSITE" id="PS01117">
    <property type="entry name" value="HTH_MARR_1"/>
    <property type="match status" value="1"/>
</dbReference>
<dbReference type="NCBIfam" id="TIGR02337">
    <property type="entry name" value="HpaR"/>
    <property type="match status" value="1"/>
</dbReference>
<feature type="domain" description="HTH marR-type" evidence="4">
    <location>
        <begin position="9"/>
        <end position="141"/>
    </location>
</feature>
<accession>A0A073J2L1</accession>
<dbReference type="InterPro" id="IPR039422">
    <property type="entry name" value="MarR/SlyA-like"/>
</dbReference>
<dbReference type="GO" id="GO:0006950">
    <property type="term" value="P:response to stress"/>
    <property type="evidence" value="ECO:0007669"/>
    <property type="project" value="TreeGrafter"/>
</dbReference>
<dbReference type="PANTHER" id="PTHR33164:SF13">
    <property type="entry name" value="4-HYDROXYPHENYLACETATE CATABOLISM PROTEIN"/>
    <property type="match status" value="1"/>
</dbReference>
<protein>
    <submittedName>
        <fullName evidence="5">MarR family transcriptional regulator</fullName>
    </submittedName>
</protein>
<evidence type="ECO:0000256" key="3">
    <source>
        <dbReference type="ARBA" id="ARBA00023163"/>
    </source>
</evidence>
<sequence>MAPKLVSTSRSLPIALMHAREAVMGPIREMLGASGVTEQQWRVLRVLEEAGALDASTLAQRAALLQPSLTRIIKGMVAKGLVTQVQGEHDRRRQEVAITQAGVALIAANATRAAEIAEGWRAHLGADRYEVLLDLLGDLADRDGVQ</sequence>
<dbReference type="GO" id="GO:0003700">
    <property type="term" value="F:DNA-binding transcription factor activity"/>
    <property type="evidence" value="ECO:0007669"/>
    <property type="project" value="InterPro"/>
</dbReference>
<evidence type="ECO:0000259" key="4">
    <source>
        <dbReference type="PROSITE" id="PS50995"/>
    </source>
</evidence>
<proteinExistence type="predicted"/>
<dbReference type="GO" id="GO:0045892">
    <property type="term" value="P:negative regulation of DNA-templated transcription"/>
    <property type="evidence" value="ECO:0007669"/>
    <property type="project" value="InterPro"/>
</dbReference>
<dbReference type="Proteomes" id="UP000027746">
    <property type="component" value="Unassembled WGS sequence"/>
</dbReference>
<dbReference type="SUPFAM" id="SSF46785">
    <property type="entry name" value="Winged helix' DNA-binding domain"/>
    <property type="match status" value="1"/>
</dbReference>
<gene>
    <name evidence="5" type="ORF">SUH3_16830</name>
</gene>
<dbReference type="AlphaFoldDB" id="A0A073J2L1"/>
<dbReference type="RefSeq" id="WP_037924826.1">
    <property type="nucleotide sequence ID" value="NZ_CP054599.1"/>
</dbReference>
<dbReference type="Pfam" id="PF12802">
    <property type="entry name" value="MarR_2"/>
    <property type="match status" value="1"/>
</dbReference>
<evidence type="ECO:0000313" key="5">
    <source>
        <dbReference type="EMBL" id="KEJ95931.1"/>
    </source>
</evidence>
<evidence type="ECO:0000256" key="2">
    <source>
        <dbReference type="ARBA" id="ARBA00023125"/>
    </source>
</evidence>
<evidence type="ECO:0000256" key="1">
    <source>
        <dbReference type="ARBA" id="ARBA00023015"/>
    </source>
</evidence>
<dbReference type="Gene3D" id="1.10.10.10">
    <property type="entry name" value="Winged helix-like DNA-binding domain superfamily/Winged helix DNA-binding domain"/>
    <property type="match status" value="1"/>
</dbReference>
<reference evidence="5 6" key="1">
    <citation type="submission" date="2014-01" db="EMBL/GenBank/DDBJ databases">
        <title>Sulfitobacter sp. H3 (MCCC 1A00686) Genome Sequencing.</title>
        <authorList>
            <person name="Lai Q."/>
            <person name="Hong Z."/>
        </authorList>
    </citation>
    <scope>NUCLEOTIDE SEQUENCE [LARGE SCALE GENOMIC DNA]</scope>
    <source>
        <strain evidence="5 6">H3</strain>
    </source>
</reference>
<dbReference type="OrthoDB" id="8588347at2"/>
<comment type="caution">
    <text evidence="5">The sequence shown here is derived from an EMBL/GenBank/DDBJ whole genome shotgun (WGS) entry which is preliminary data.</text>
</comment>
<dbReference type="InterPro" id="IPR036390">
    <property type="entry name" value="WH_DNA-bd_sf"/>
</dbReference>
<keyword evidence="1" id="KW-0805">Transcription regulation</keyword>
<name>A0A073J2L1_9RHOB</name>
<organism evidence="5 6">
    <name type="scientific">Pseudosulfitobacter pseudonitzschiae</name>
    <dbReference type="NCBI Taxonomy" id="1402135"/>
    <lineage>
        <taxon>Bacteria</taxon>
        <taxon>Pseudomonadati</taxon>
        <taxon>Pseudomonadota</taxon>
        <taxon>Alphaproteobacteria</taxon>
        <taxon>Rhodobacterales</taxon>
        <taxon>Roseobacteraceae</taxon>
        <taxon>Pseudosulfitobacter</taxon>
    </lineage>
</organism>
<dbReference type="InterPro" id="IPR036388">
    <property type="entry name" value="WH-like_DNA-bd_sf"/>
</dbReference>
<dbReference type="EMBL" id="JAMD01000004">
    <property type="protein sequence ID" value="KEJ95931.1"/>
    <property type="molecule type" value="Genomic_DNA"/>
</dbReference>
<dbReference type="InterPro" id="IPR012712">
    <property type="entry name" value="HpaR/FarR"/>
</dbReference>
<dbReference type="InterPro" id="IPR023187">
    <property type="entry name" value="Tscrpt_reg_MarR-type_CS"/>
</dbReference>
<dbReference type="PROSITE" id="PS50995">
    <property type="entry name" value="HTH_MARR_2"/>
    <property type="match status" value="1"/>
</dbReference>
<dbReference type="SMART" id="SM00347">
    <property type="entry name" value="HTH_MARR"/>
    <property type="match status" value="1"/>
</dbReference>